<evidence type="ECO:0000256" key="3">
    <source>
        <dbReference type="SAM" id="Phobius"/>
    </source>
</evidence>
<dbReference type="AlphaFoldDB" id="W1NDI3"/>
<dbReference type="Proteomes" id="UP000017836">
    <property type="component" value="Unassembled WGS sequence"/>
</dbReference>
<feature type="transmembrane region" description="Helical" evidence="3">
    <location>
        <begin position="367"/>
        <end position="386"/>
    </location>
</feature>
<evidence type="ECO:0000256" key="1">
    <source>
        <dbReference type="SAM" id="Coils"/>
    </source>
</evidence>
<evidence type="ECO:0000313" key="4">
    <source>
        <dbReference type="EMBL" id="ERM93577.1"/>
    </source>
</evidence>
<sequence>MLAWENPSSLTEESYMENVAKEREERMKPPNGGVQEAIEDIPLFYSDLMPLLVDDERNIGEDAFVWFSSVIPLAADILNARFAFETLTASTTGRLHYPAYDRFFKEIDKCIKYLQKPETPTCAELAEDEFILHVEGTAMTQRVEGVVFEFPEMTSSTRRDHWLTLIKEVTLLHQFLARFKIESRLQRWEAHARMILGIVRLHAAREMLRIFPPIPTNFLIFTLFDESPKGDLVLDELANGLRQTNSIHPCSPTSILRSMNVCPPYVWSMGIEEKMETSVGPEVAEDLASLESTISQVREEAKEIEIAKASVEGLKEEGITDSIIVLQELLSPLRGVWQWFQAVLKWERPTITLFVLATSLLIIYKEWIWPALAAILVWMVGLMLWVRRKRVRDKCKEIVICTSSDQTPMESIVSAQHALHQFYNIVQTTNIAILKSRSIFESRAPKHTNMVMWAMVGMAIVLIVVPLKYLLMGLLLYVVYMNSKAGRSMSMKQSNKRLKAWWDSIPVVSVRTVSGPCN</sequence>
<dbReference type="EMBL" id="KI397628">
    <property type="protein sequence ID" value="ERM93577.1"/>
    <property type="molecule type" value="Genomic_DNA"/>
</dbReference>
<gene>
    <name evidence="4" type="ORF">AMTR_s00004p00112920</name>
</gene>
<feature type="compositionally biased region" description="Basic and acidic residues" evidence="2">
    <location>
        <begin position="19"/>
        <end position="28"/>
    </location>
</feature>
<dbReference type="Gramene" id="ERM93577">
    <property type="protein sequence ID" value="ERM93577"/>
    <property type="gene ID" value="AMTR_s00004p00112920"/>
</dbReference>
<dbReference type="InterPro" id="IPR006927">
    <property type="entry name" value="DUF639"/>
</dbReference>
<keyword evidence="3" id="KW-0472">Membrane</keyword>
<dbReference type="Pfam" id="PF04842">
    <property type="entry name" value="DUF639"/>
    <property type="match status" value="1"/>
</dbReference>
<feature type="region of interest" description="Disordered" evidence="2">
    <location>
        <begin position="1"/>
        <end position="32"/>
    </location>
</feature>
<organism evidence="4 5">
    <name type="scientific">Amborella trichopoda</name>
    <dbReference type="NCBI Taxonomy" id="13333"/>
    <lineage>
        <taxon>Eukaryota</taxon>
        <taxon>Viridiplantae</taxon>
        <taxon>Streptophyta</taxon>
        <taxon>Embryophyta</taxon>
        <taxon>Tracheophyta</taxon>
        <taxon>Spermatophyta</taxon>
        <taxon>Magnoliopsida</taxon>
        <taxon>Amborellales</taxon>
        <taxon>Amborellaceae</taxon>
        <taxon>Amborella</taxon>
    </lineage>
</organism>
<keyword evidence="5" id="KW-1185">Reference proteome</keyword>
<evidence type="ECO:0000256" key="2">
    <source>
        <dbReference type="SAM" id="MobiDB-lite"/>
    </source>
</evidence>
<dbReference type="PANTHER" id="PTHR31860:SF5">
    <property type="entry name" value="ARGH (DUF639)"/>
    <property type="match status" value="1"/>
</dbReference>
<dbReference type="PANTHER" id="PTHR31860">
    <property type="entry name" value="HEAT-INDUCIBLE TRANSCRIPTION REPRESSOR (DUF639)-RELATED"/>
    <property type="match status" value="1"/>
</dbReference>
<accession>W1NDI3</accession>
<name>W1NDI3_AMBTC</name>
<feature type="coiled-coil region" evidence="1">
    <location>
        <begin position="287"/>
        <end position="317"/>
    </location>
</feature>
<feature type="transmembrane region" description="Helical" evidence="3">
    <location>
        <begin position="451"/>
        <end position="480"/>
    </location>
</feature>
<proteinExistence type="predicted"/>
<feature type="compositionally biased region" description="Polar residues" evidence="2">
    <location>
        <begin position="1"/>
        <end position="12"/>
    </location>
</feature>
<protein>
    <submittedName>
        <fullName evidence="4">Uncharacterized protein</fullName>
    </submittedName>
</protein>
<evidence type="ECO:0000313" key="5">
    <source>
        <dbReference type="Proteomes" id="UP000017836"/>
    </source>
</evidence>
<dbReference type="eggNOG" id="ENOG502QVNF">
    <property type="taxonomic scope" value="Eukaryota"/>
</dbReference>
<dbReference type="HOGENOM" id="CLU_007765_1_0_1"/>
<keyword evidence="1" id="KW-0175">Coiled coil</keyword>
<keyword evidence="3" id="KW-1133">Transmembrane helix</keyword>
<dbReference type="OMA" id="GFMVWAR"/>
<keyword evidence="3" id="KW-0812">Transmembrane</keyword>
<reference evidence="5" key="1">
    <citation type="journal article" date="2013" name="Science">
        <title>The Amborella genome and the evolution of flowering plants.</title>
        <authorList>
            <consortium name="Amborella Genome Project"/>
        </authorList>
    </citation>
    <scope>NUCLEOTIDE SEQUENCE [LARGE SCALE GENOMIC DNA]</scope>
</reference>